<proteinExistence type="predicted"/>
<feature type="transmembrane region" description="Helical" evidence="1">
    <location>
        <begin position="38"/>
        <end position="59"/>
    </location>
</feature>
<evidence type="ECO:0000313" key="2">
    <source>
        <dbReference type="EMBL" id="MCU9593295.1"/>
    </source>
</evidence>
<dbReference type="EMBL" id="JAOUSE010000004">
    <property type="protein sequence ID" value="MCU9593295.1"/>
    <property type="molecule type" value="Genomic_DNA"/>
</dbReference>
<keyword evidence="1" id="KW-0472">Membrane</keyword>
<keyword evidence="3" id="KW-1185">Reference proteome</keyword>
<dbReference type="Proteomes" id="UP001208656">
    <property type="component" value="Unassembled WGS sequence"/>
</dbReference>
<comment type="caution">
    <text evidence="2">The sequence shown here is derived from an EMBL/GenBank/DDBJ whole genome shotgun (WGS) entry which is preliminary data.</text>
</comment>
<keyword evidence="1" id="KW-0812">Transmembrane</keyword>
<organism evidence="2 3">
    <name type="scientific">Pallidibacillus thermolactis</name>
    <dbReference type="NCBI Taxonomy" id="251051"/>
    <lineage>
        <taxon>Bacteria</taxon>
        <taxon>Bacillati</taxon>
        <taxon>Bacillota</taxon>
        <taxon>Bacilli</taxon>
        <taxon>Bacillales</taxon>
        <taxon>Bacillaceae</taxon>
        <taxon>Pallidibacillus</taxon>
    </lineage>
</organism>
<dbReference type="RefSeq" id="WP_173662336.1">
    <property type="nucleotide sequence ID" value="NZ_JAOUSE010000004.1"/>
</dbReference>
<evidence type="ECO:0000313" key="3">
    <source>
        <dbReference type="Proteomes" id="UP001208656"/>
    </source>
</evidence>
<feature type="transmembrane region" description="Helical" evidence="1">
    <location>
        <begin position="96"/>
        <end position="117"/>
    </location>
</feature>
<feature type="transmembrane region" description="Helical" evidence="1">
    <location>
        <begin position="71"/>
        <end position="90"/>
    </location>
</feature>
<keyword evidence="1" id="KW-1133">Transmembrane helix</keyword>
<evidence type="ECO:0000256" key="1">
    <source>
        <dbReference type="SAM" id="Phobius"/>
    </source>
</evidence>
<protein>
    <submittedName>
        <fullName evidence="2">Cytochrome-c oxidase</fullName>
    </submittedName>
</protein>
<name>A0ABT2WCA2_9BACI</name>
<gene>
    <name evidence="2" type="ORF">OEV82_02345</name>
</gene>
<feature type="transmembrane region" description="Helical" evidence="1">
    <location>
        <begin position="9"/>
        <end position="26"/>
    </location>
</feature>
<accession>A0ABT2WCA2</accession>
<reference evidence="2 3" key="1">
    <citation type="submission" date="2022-10" db="EMBL/GenBank/DDBJ databases">
        <title>Description of Fervidibacillus gen. nov. in the family Fervidibacillaceae fam. nov. with two species, Fervidibacillus albus sp. nov., and Fervidibacillus halotolerans sp. nov., isolated from tidal flat sediments.</title>
        <authorList>
            <person name="Kwon K.K."/>
            <person name="Yang S.-H."/>
        </authorList>
    </citation>
    <scope>NUCLEOTIDE SEQUENCE [LARGE SCALE GENOMIC DNA]</scope>
    <source>
        <strain evidence="2 3">DSM 23332</strain>
    </source>
</reference>
<sequence length="126" mass="14349">MRLRLTNEFVIYFLIRVSLVIFIRLTELFRLSSAYTHIHLAGWGMIALAGMIYHVFQTAGATKLTQVHDQFLMIGIPLLCIDIIFSRLGQYEIGSLINWVGGILILFGVIFFVINAMNNVRVMARS</sequence>